<proteinExistence type="predicted"/>
<dbReference type="Pfam" id="PF09648">
    <property type="entry name" value="YycI"/>
    <property type="match status" value="1"/>
</dbReference>
<sequence length="271" mass="31779">MNWKEEYKMDWRRTKTIFIITFLILNIFLVFQILEKRENNQLEILAEASMEEQFKVDEISYGQLPKAPDKASYISGNSYVFTEEDTKKLMEKGQKAEIVDDINLIATWEEPIPLPEMNMVTRLETIFKEELLFGEKYEFWGFNRQNGSLVFFQQYDGKNIYSNDSAMVVAYLNELNELVSYKQTYIVDTEKMDVEQDVISVLDALYNLYKTGDLKPGSEVGNVQLGYYTLVDYTNSHVLIPTWHIVVNEEEDFYVNAFEGSVIKKDERTLE</sequence>
<evidence type="ECO:0000313" key="3">
    <source>
        <dbReference type="EMBL" id="TYS69446.1"/>
    </source>
</evidence>
<keyword evidence="1" id="KW-0472">Membrane</keyword>
<accession>A0A5D4T5G0</accession>
<name>A0A5D4T5G0_9BACI</name>
<feature type="transmembrane region" description="Helical" evidence="1">
    <location>
        <begin position="16"/>
        <end position="34"/>
    </location>
</feature>
<feature type="domain" description="Regulatory protein YycH-like" evidence="2">
    <location>
        <begin position="40"/>
        <end position="258"/>
    </location>
</feature>
<keyword evidence="1" id="KW-1133">Transmembrane helix</keyword>
<reference evidence="3 4" key="1">
    <citation type="submission" date="2019-08" db="EMBL/GenBank/DDBJ databases">
        <title>Bacillus genomes from the desert of Cuatro Cienegas, Coahuila.</title>
        <authorList>
            <person name="Olmedo-Alvarez G."/>
        </authorList>
    </citation>
    <scope>NUCLEOTIDE SEQUENCE [LARGE SCALE GENOMIC DNA]</scope>
    <source>
        <strain evidence="3 4">CH28_1T</strain>
    </source>
</reference>
<dbReference type="InterPro" id="IPR018604">
    <property type="entry name" value="YycI-like"/>
</dbReference>
<evidence type="ECO:0000259" key="2">
    <source>
        <dbReference type="Pfam" id="PF09648"/>
    </source>
</evidence>
<evidence type="ECO:0000256" key="1">
    <source>
        <dbReference type="SAM" id="Phobius"/>
    </source>
</evidence>
<dbReference type="OrthoDB" id="2388036at2"/>
<gene>
    <name evidence="3" type="ORF">FZC76_04195</name>
</gene>
<protein>
    <submittedName>
        <fullName evidence="3">Transcriptional regulator</fullName>
    </submittedName>
</protein>
<comment type="caution">
    <text evidence="3">The sequence shown here is derived from an EMBL/GenBank/DDBJ whole genome shotgun (WGS) entry which is preliminary data.</text>
</comment>
<organism evidence="3 4">
    <name type="scientific">Sutcliffiella horikoshii</name>
    <dbReference type="NCBI Taxonomy" id="79883"/>
    <lineage>
        <taxon>Bacteria</taxon>
        <taxon>Bacillati</taxon>
        <taxon>Bacillota</taxon>
        <taxon>Bacilli</taxon>
        <taxon>Bacillales</taxon>
        <taxon>Bacillaceae</taxon>
        <taxon>Sutcliffiella</taxon>
    </lineage>
</organism>
<dbReference type="Proteomes" id="UP000322524">
    <property type="component" value="Unassembled WGS sequence"/>
</dbReference>
<dbReference type="Gene3D" id="2.40.128.690">
    <property type="entry name" value="YycH protein, domain 3-like"/>
    <property type="match status" value="1"/>
</dbReference>
<dbReference type="EMBL" id="VTEV01000002">
    <property type="protein sequence ID" value="TYS69446.1"/>
    <property type="molecule type" value="Genomic_DNA"/>
</dbReference>
<evidence type="ECO:0000313" key="4">
    <source>
        <dbReference type="Proteomes" id="UP000322524"/>
    </source>
</evidence>
<dbReference type="GO" id="GO:0016020">
    <property type="term" value="C:membrane"/>
    <property type="evidence" value="ECO:0007669"/>
    <property type="project" value="InterPro"/>
</dbReference>
<keyword evidence="1" id="KW-0812">Transmembrane</keyword>
<dbReference type="AlphaFoldDB" id="A0A5D4T5G0"/>